<dbReference type="InterPro" id="IPR005532">
    <property type="entry name" value="SUMF_dom"/>
</dbReference>
<organism evidence="3 4">
    <name type="scientific">Hephaestia caeni</name>
    <dbReference type="NCBI Taxonomy" id="645617"/>
    <lineage>
        <taxon>Bacteria</taxon>
        <taxon>Pseudomonadati</taxon>
        <taxon>Pseudomonadota</taxon>
        <taxon>Alphaproteobacteria</taxon>
        <taxon>Sphingomonadales</taxon>
        <taxon>Sphingomonadaceae</taxon>
        <taxon>Hephaestia</taxon>
    </lineage>
</organism>
<dbReference type="AlphaFoldDB" id="A0A397PLF6"/>
<protein>
    <submittedName>
        <fullName evidence="3">Formylglycine-generating enzyme required for sulfatase activity</fullName>
    </submittedName>
</protein>
<dbReference type="GO" id="GO:0120147">
    <property type="term" value="F:formylglycine-generating oxidase activity"/>
    <property type="evidence" value="ECO:0007669"/>
    <property type="project" value="TreeGrafter"/>
</dbReference>
<evidence type="ECO:0000259" key="2">
    <source>
        <dbReference type="Pfam" id="PF03781"/>
    </source>
</evidence>
<dbReference type="InterPro" id="IPR051043">
    <property type="entry name" value="Sulfatase_Mod_Factor_Kinase"/>
</dbReference>
<comment type="caution">
    <text evidence="3">The sequence shown here is derived from an EMBL/GenBank/DDBJ whole genome shotgun (WGS) entry which is preliminary data.</text>
</comment>
<dbReference type="InterPro" id="IPR042095">
    <property type="entry name" value="SUMF_sf"/>
</dbReference>
<dbReference type="OrthoDB" id="9768004at2"/>
<feature type="signal peptide" evidence="1">
    <location>
        <begin position="1"/>
        <end position="24"/>
    </location>
</feature>
<dbReference type="PANTHER" id="PTHR23150:SF19">
    <property type="entry name" value="FORMYLGLYCINE-GENERATING ENZYME"/>
    <property type="match status" value="1"/>
</dbReference>
<gene>
    <name evidence="3" type="ORF">DFR49_1506</name>
</gene>
<reference evidence="3 4" key="1">
    <citation type="submission" date="2018-08" db="EMBL/GenBank/DDBJ databases">
        <title>Genomic Encyclopedia of Type Strains, Phase IV (KMG-IV): sequencing the most valuable type-strain genomes for metagenomic binning, comparative biology and taxonomic classification.</title>
        <authorList>
            <person name="Goeker M."/>
        </authorList>
    </citation>
    <scope>NUCLEOTIDE SEQUENCE [LARGE SCALE GENOMIC DNA]</scope>
    <source>
        <strain evidence="3 4">DSM 25527</strain>
    </source>
</reference>
<evidence type="ECO:0000256" key="1">
    <source>
        <dbReference type="SAM" id="SignalP"/>
    </source>
</evidence>
<dbReference type="EMBL" id="QXDC01000002">
    <property type="protein sequence ID" value="RIA46944.1"/>
    <property type="molecule type" value="Genomic_DNA"/>
</dbReference>
<evidence type="ECO:0000313" key="3">
    <source>
        <dbReference type="EMBL" id="RIA46944.1"/>
    </source>
</evidence>
<feature type="chain" id="PRO_5017216634" evidence="1">
    <location>
        <begin position="25"/>
        <end position="345"/>
    </location>
</feature>
<accession>A0A397PLF6</accession>
<feature type="domain" description="Sulfatase-modifying factor enzyme-like" evidence="2">
    <location>
        <begin position="50"/>
        <end position="332"/>
    </location>
</feature>
<sequence>MAARFRPVSRGVAMIAAAALVALAAGCDRPPQPKPDAIASSCTQGIIGQRIDIPAGITELGAGAIYPEEAPAKKAHVQAFSIDATEVTNRQFRSFVEATGYRTRAERGLVEEEFADLPDALRVPGSSVFIAPKAGERSDITRWWQFVPGANWRHPEGPRSDISGKDDFPVVHIGWEDAKAYADWAGRRLPTEDEWEYAARGGRDGATYEWGEEKPEAGTPRANTWQGVFPYVNEAKDGFKGLAPVACYAANGFGLYDMTGNVWEWTESAYTQPRDAAPVADGPESPSPVVTFKVAKGGSFLCAENYCARYRPAARHPQDAVLGTSHMGFRTVGAPLRPTGDASDG</sequence>
<dbReference type="Proteomes" id="UP000266568">
    <property type="component" value="Unassembled WGS sequence"/>
</dbReference>
<keyword evidence="4" id="KW-1185">Reference proteome</keyword>
<dbReference type="PANTHER" id="PTHR23150">
    <property type="entry name" value="SULFATASE MODIFYING FACTOR 1, 2"/>
    <property type="match status" value="1"/>
</dbReference>
<dbReference type="PROSITE" id="PS51257">
    <property type="entry name" value="PROKAR_LIPOPROTEIN"/>
    <property type="match status" value="1"/>
</dbReference>
<dbReference type="SUPFAM" id="SSF56436">
    <property type="entry name" value="C-type lectin-like"/>
    <property type="match status" value="1"/>
</dbReference>
<dbReference type="Pfam" id="PF03781">
    <property type="entry name" value="FGE-sulfatase"/>
    <property type="match status" value="1"/>
</dbReference>
<dbReference type="InterPro" id="IPR016187">
    <property type="entry name" value="CTDL_fold"/>
</dbReference>
<evidence type="ECO:0000313" key="4">
    <source>
        <dbReference type="Proteomes" id="UP000266568"/>
    </source>
</evidence>
<proteinExistence type="predicted"/>
<dbReference type="Gene3D" id="3.90.1580.10">
    <property type="entry name" value="paralog of FGE (formylglycine-generating enzyme)"/>
    <property type="match status" value="1"/>
</dbReference>
<keyword evidence="1" id="KW-0732">Signal</keyword>
<name>A0A397PLF6_9SPHN</name>